<dbReference type="InterPro" id="IPR000182">
    <property type="entry name" value="GNAT_dom"/>
</dbReference>
<accession>A0A942Z7P1</accession>
<reference evidence="2" key="1">
    <citation type="submission" date="2019-12" db="EMBL/GenBank/DDBJ databases">
        <title>Clostridiaceae gen. nov. sp. nov., isolated from sediment in Xinjiang, China.</title>
        <authorList>
            <person name="Zhang R."/>
        </authorList>
    </citation>
    <scope>NUCLEOTIDE SEQUENCE</scope>
    <source>
        <strain evidence="2">D2Q-11</strain>
    </source>
</reference>
<dbReference type="SUPFAM" id="SSF55729">
    <property type="entry name" value="Acyl-CoA N-acyltransferases (Nat)"/>
    <property type="match status" value="1"/>
</dbReference>
<dbReference type="InterPro" id="IPR016181">
    <property type="entry name" value="Acyl_CoA_acyltransferase"/>
</dbReference>
<keyword evidence="3" id="KW-1185">Reference proteome</keyword>
<protein>
    <submittedName>
        <fullName evidence="2">GNAT family N-acetyltransferase</fullName>
    </submittedName>
</protein>
<dbReference type="GO" id="GO:0016747">
    <property type="term" value="F:acyltransferase activity, transferring groups other than amino-acyl groups"/>
    <property type="evidence" value="ECO:0007669"/>
    <property type="project" value="InterPro"/>
</dbReference>
<dbReference type="InterPro" id="IPR051531">
    <property type="entry name" value="N-acetyltransferase"/>
</dbReference>
<name>A0A942Z7P1_9FIRM</name>
<evidence type="ECO:0000259" key="1">
    <source>
        <dbReference type="PROSITE" id="PS51186"/>
    </source>
</evidence>
<proteinExistence type="predicted"/>
<dbReference type="PROSITE" id="PS51186">
    <property type="entry name" value="GNAT"/>
    <property type="match status" value="1"/>
</dbReference>
<dbReference type="Pfam" id="PF13302">
    <property type="entry name" value="Acetyltransf_3"/>
    <property type="match status" value="1"/>
</dbReference>
<sequence length="180" mass="21739">MVEMITERLVLRRFLPDDWKDLYEYLSIEEVVRYEPYGVFTKEECIKESIERYEAEDDSSFWAVCLKENDKMIGHIYFQQTDPKKFMTWALGYVFNPKYYHKGYATEACKRILQYAFEDCDAHRIVAGVNVKNIASWKLLERLNMRREAHFLQNVFFNRDSYDKPVWNDSYRYGILAEEV</sequence>
<organism evidence="2 3">
    <name type="scientific">Anaeromonas frigoriresistens</name>
    <dbReference type="NCBI Taxonomy" id="2683708"/>
    <lineage>
        <taxon>Bacteria</taxon>
        <taxon>Bacillati</taxon>
        <taxon>Bacillota</taxon>
        <taxon>Tissierellia</taxon>
        <taxon>Tissierellales</taxon>
        <taxon>Thermohalobacteraceae</taxon>
        <taxon>Anaeromonas</taxon>
    </lineage>
</organism>
<dbReference type="PANTHER" id="PTHR43792:SF1">
    <property type="entry name" value="N-ACETYLTRANSFERASE DOMAIN-CONTAINING PROTEIN"/>
    <property type="match status" value="1"/>
</dbReference>
<gene>
    <name evidence="2" type="ORF">GOQ27_10575</name>
</gene>
<dbReference type="RefSeq" id="WP_203366837.1">
    <property type="nucleotide sequence ID" value="NZ_WSFT01000039.1"/>
</dbReference>
<dbReference type="Gene3D" id="3.40.630.30">
    <property type="match status" value="1"/>
</dbReference>
<dbReference type="Proteomes" id="UP000724672">
    <property type="component" value="Unassembled WGS sequence"/>
</dbReference>
<feature type="domain" description="N-acetyltransferase" evidence="1">
    <location>
        <begin position="9"/>
        <end position="178"/>
    </location>
</feature>
<dbReference type="PANTHER" id="PTHR43792">
    <property type="entry name" value="GNAT FAMILY, PUTATIVE (AFU_ORTHOLOGUE AFUA_3G00765)-RELATED-RELATED"/>
    <property type="match status" value="1"/>
</dbReference>
<dbReference type="EMBL" id="WSFT01000039">
    <property type="protein sequence ID" value="MBS4538912.1"/>
    <property type="molecule type" value="Genomic_DNA"/>
</dbReference>
<evidence type="ECO:0000313" key="3">
    <source>
        <dbReference type="Proteomes" id="UP000724672"/>
    </source>
</evidence>
<evidence type="ECO:0000313" key="2">
    <source>
        <dbReference type="EMBL" id="MBS4538912.1"/>
    </source>
</evidence>
<comment type="caution">
    <text evidence="2">The sequence shown here is derived from an EMBL/GenBank/DDBJ whole genome shotgun (WGS) entry which is preliminary data.</text>
</comment>
<dbReference type="AlphaFoldDB" id="A0A942Z7P1"/>